<sequence>MHQVLLIQEILDQILDELRRVDDNSAIRRNSDIVAFALTSKDILELALDKIWHDLPRLTPPRSPPWKRNTVATNS</sequence>
<protein>
    <submittedName>
        <fullName evidence="1">Uncharacterized protein</fullName>
    </submittedName>
</protein>
<evidence type="ECO:0000313" key="1">
    <source>
        <dbReference type="EMBL" id="KAJ3492161.1"/>
    </source>
</evidence>
<keyword evidence="2" id="KW-1185">Reference proteome</keyword>
<proteinExistence type="predicted"/>
<comment type="caution">
    <text evidence="1">The sequence shown here is derived from an EMBL/GenBank/DDBJ whole genome shotgun (WGS) entry which is preliminary data.</text>
</comment>
<dbReference type="Proteomes" id="UP001212997">
    <property type="component" value="Unassembled WGS sequence"/>
</dbReference>
<name>A0AAD5VCT5_9APHY</name>
<dbReference type="EMBL" id="JANAWD010000003">
    <property type="protein sequence ID" value="KAJ3492161.1"/>
    <property type="molecule type" value="Genomic_DNA"/>
</dbReference>
<accession>A0AAD5VCT5</accession>
<gene>
    <name evidence="1" type="ORF">NLI96_g172</name>
</gene>
<reference evidence="1" key="1">
    <citation type="submission" date="2022-07" db="EMBL/GenBank/DDBJ databases">
        <title>Genome Sequence of Physisporinus lineatus.</title>
        <authorList>
            <person name="Buettner E."/>
        </authorList>
    </citation>
    <scope>NUCLEOTIDE SEQUENCE</scope>
    <source>
        <strain evidence="1">VT162</strain>
    </source>
</reference>
<evidence type="ECO:0000313" key="2">
    <source>
        <dbReference type="Proteomes" id="UP001212997"/>
    </source>
</evidence>
<dbReference type="AlphaFoldDB" id="A0AAD5VCT5"/>
<organism evidence="1 2">
    <name type="scientific">Meripilus lineatus</name>
    <dbReference type="NCBI Taxonomy" id="2056292"/>
    <lineage>
        <taxon>Eukaryota</taxon>
        <taxon>Fungi</taxon>
        <taxon>Dikarya</taxon>
        <taxon>Basidiomycota</taxon>
        <taxon>Agaricomycotina</taxon>
        <taxon>Agaricomycetes</taxon>
        <taxon>Polyporales</taxon>
        <taxon>Meripilaceae</taxon>
        <taxon>Meripilus</taxon>
    </lineage>
</organism>